<dbReference type="RefSeq" id="WP_162084461.1">
    <property type="nucleotide sequence ID" value="NZ_AP021881.1"/>
</dbReference>
<evidence type="ECO:0000313" key="1">
    <source>
        <dbReference type="EMBL" id="BBP00542.1"/>
    </source>
</evidence>
<sequence>MSDVLTVGDGSSPNVSPDQSFVGLWLQNWLNSSSSPTVPDMVAAAGAFASYGFARAAAYGLSEAEAAAAGKLYQPSDVAMNVAAGLPGVGAGAQDAGTFGFLRDMSALTGSWAAATVAAPTLEEMAGVAVGIFGLPEEVAVGVAAVLVVAAGYEASRPEGEVQFS</sequence>
<protein>
    <submittedName>
        <fullName evidence="1">Uncharacterized protein</fullName>
    </submittedName>
</protein>
<accession>A0A809S8Y6</accession>
<dbReference type="EMBL" id="AP021881">
    <property type="protein sequence ID" value="BBP00542.1"/>
    <property type="molecule type" value="Genomic_DNA"/>
</dbReference>
<reference evidence="2" key="1">
    <citation type="submission" date="2019-11" db="EMBL/GenBank/DDBJ databases">
        <title>Isolation and characterization of a novel species in the genus Sulfuriferula.</title>
        <authorList>
            <person name="Mochizuki J."/>
            <person name="Kojima H."/>
            <person name="Fukui M."/>
        </authorList>
    </citation>
    <scope>NUCLEOTIDE SEQUENCE [LARGE SCALE GENOMIC DNA]</scope>
    <source>
        <strain evidence="2">SGTM</strain>
    </source>
</reference>
<dbReference type="Proteomes" id="UP000463939">
    <property type="component" value="Chromosome"/>
</dbReference>
<keyword evidence="2" id="KW-1185">Reference proteome</keyword>
<dbReference type="AlphaFoldDB" id="A0A809S8Y6"/>
<gene>
    <name evidence="1" type="ORF">SFSGTM_12500</name>
</gene>
<name>A0A809S8Y6_9PROT</name>
<evidence type="ECO:0000313" key="2">
    <source>
        <dbReference type="Proteomes" id="UP000463939"/>
    </source>
</evidence>
<proteinExistence type="predicted"/>
<organism evidence="1 2">
    <name type="scientific">Sulfuriferula nivalis</name>
    <dbReference type="NCBI Taxonomy" id="2675298"/>
    <lineage>
        <taxon>Bacteria</taxon>
        <taxon>Pseudomonadati</taxon>
        <taxon>Pseudomonadota</taxon>
        <taxon>Betaproteobacteria</taxon>
        <taxon>Nitrosomonadales</taxon>
        <taxon>Sulfuricellaceae</taxon>
        <taxon>Sulfuriferula</taxon>
    </lineage>
</organism>
<dbReference type="KEGG" id="sniv:SFSGTM_12500"/>